<accession>A0A7X9XB69</accession>
<feature type="transmembrane region" description="Helical" evidence="2">
    <location>
        <begin position="316"/>
        <end position="337"/>
    </location>
</feature>
<feature type="transmembrane region" description="Helical" evidence="2">
    <location>
        <begin position="144"/>
        <end position="166"/>
    </location>
</feature>
<dbReference type="InterPro" id="IPR011990">
    <property type="entry name" value="TPR-like_helical_dom_sf"/>
</dbReference>
<keyword evidence="2" id="KW-0472">Membrane</keyword>
<feature type="transmembrane region" description="Helical" evidence="2">
    <location>
        <begin position="120"/>
        <end position="138"/>
    </location>
</feature>
<feature type="transmembrane region" description="Helical" evidence="2">
    <location>
        <begin position="357"/>
        <end position="376"/>
    </location>
</feature>
<feature type="transmembrane region" description="Helical" evidence="2">
    <location>
        <begin position="65"/>
        <end position="83"/>
    </location>
</feature>
<dbReference type="SUPFAM" id="SSF48452">
    <property type="entry name" value="TPR-like"/>
    <property type="match status" value="1"/>
</dbReference>
<evidence type="ECO:0000313" key="4">
    <source>
        <dbReference type="Proteomes" id="UP000576082"/>
    </source>
</evidence>
<organism evidence="3 4">
    <name type="scientific">Flammeovirga aprica JL-4</name>
    <dbReference type="NCBI Taxonomy" id="694437"/>
    <lineage>
        <taxon>Bacteria</taxon>
        <taxon>Pseudomonadati</taxon>
        <taxon>Bacteroidota</taxon>
        <taxon>Cytophagia</taxon>
        <taxon>Cytophagales</taxon>
        <taxon>Flammeovirgaceae</taxon>
        <taxon>Flammeovirga</taxon>
    </lineage>
</organism>
<evidence type="ECO:0000256" key="1">
    <source>
        <dbReference type="PROSITE-ProRule" id="PRU00339"/>
    </source>
</evidence>
<comment type="caution">
    <text evidence="3">The sequence shown here is derived from an EMBL/GenBank/DDBJ whole genome shotgun (WGS) entry which is preliminary data.</text>
</comment>
<dbReference type="EMBL" id="JABANE010000063">
    <property type="protein sequence ID" value="NME70421.1"/>
    <property type="molecule type" value="Genomic_DNA"/>
</dbReference>
<feature type="transmembrane region" description="Helical" evidence="2">
    <location>
        <begin position="178"/>
        <end position="202"/>
    </location>
</feature>
<feature type="transmembrane region" description="Helical" evidence="2">
    <location>
        <begin position="89"/>
        <end position="108"/>
    </location>
</feature>
<keyword evidence="1" id="KW-0802">TPR repeat</keyword>
<dbReference type="AlphaFoldDB" id="A0A7X9XB69"/>
<keyword evidence="4" id="KW-1185">Reference proteome</keyword>
<keyword evidence="2" id="KW-0812">Transmembrane</keyword>
<dbReference type="PROSITE" id="PS50005">
    <property type="entry name" value="TPR"/>
    <property type="match status" value="1"/>
</dbReference>
<protein>
    <recommendedName>
        <fullName evidence="5">Tetratricopeptide repeat protein</fullName>
    </recommendedName>
</protein>
<gene>
    <name evidence="3" type="ORF">HHU12_20770</name>
</gene>
<reference evidence="3 4" key="1">
    <citation type="submission" date="2020-04" db="EMBL/GenBank/DDBJ databases">
        <title>Flammeovirga sp. SR4, a novel species isolated from seawater.</title>
        <authorList>
            <person name="Wang X."/>
        </authorList>
    </citation>
    <scope>NUCLEOTIDE SEQUENCE [LARGE SCALE GENOMIC DNA]</scope>
    <source>
        <strain evidence="3 4">ATCC 23126</strain>
    </source>
</reference>
<dbReference type="Gene3D" id="1.25.40.10">
    <property type="entry name" value="Tetratricopeptide repeat domain"/>
    <property type="match status" value="1"/>
</dbReference>
<evidence type="ECO:0008006" key="5">
    <source>
        <dbReference type="Google" id="ProtNLM"/>
    </source>
</evidence>
<proteinExistence type="predicted"/>
<feature type="repeat" description="TPR" evidence="1">
    <location>
        <begin position="488"/>
        <end position="521"/>
    </location>
</feature>
<feature type="transmembrane region" description="Helical" evidence="2">
    <location>
        <begin position="247"/>
        <end position="268"/>
    </location>
</feature>
<evidence type="ECO:0000313" key="3">
    <source>
        <dbReference type="EMBL" id="NME70421.1"/>
    </source>
</evidence>
<name>A0A7X9XB69_9BACT</name>
<sequence>MMLIYYFINDISERIGWSISGYVDAIKTPLFSFDKWKTAFSIQTDSFLVLEHFVGQNMELKPEYALIYGIFLIIGFSIFLSSISGLTRIWHGISFGVFALLIGTLHLENLQFLASIHDKAFTGIVLTVYICISFYFHFNSKVSLFIRFITYFSVSSGIILLISTFAKDEYWYVESISYSFSSLTIITFLFILFLALCIPFGILYITTFKNTGQGGDSLKHFYIFYIIYLLNLIYVYLNIFHNIDFGFYYFPPLLLFVVSTLIGLWLITQQDEIFGSITREDSILFWVYLGGSIVASSTYAYHLAQFDTAYVMAIEDAIVLCFIGFGFLLLFYISYNFYDIIKQNLPVYKIAFKPQNIDFLSTWGVGLLITCGLFYINNFSAYRSLWASYYNNLGDAEYFNGNTYLAEERYGMSKMYSIWNLHSNYMLANIAQDNKREDMARLAYDKSSKNEGSQQSFIQMALIDFDNKKYLESIIALKKGLDKFPDSKEIHNNLGLVFYKIGEVDSALHYLDKGIQISNSDAPILESNYLAIAALGKLPIDDDSKYLKELSESTDLNQTVNQLAYLNESEINSTSPFFNNLVKDSILNGNQISYIYNYSINTIGKETPYDLDAVIQEKLNSGLNLENKEQLLFASFVNHYNQKAFYKGRHNLLELNERYGRTNGYYLFLLGLDALKNNQFHLAVDQLNQAFKAGQKAAAYPLAMASTQLDDRDYSTQLWDFVFRLNILQSSDVEIIKHYLNSTDLRSNEENEYYFQVLLNHKDLSTAQKIEEIRSSNHAEDLIDVIIDHYVSLNEKEATKEFINQLAGLELSNEAKAKCIEADYLLGLNLENTSLWVDQLDINNVEGKLYSDIFKGTNFLNQKDQQQLYFNSAFIQYYADNLLKEEKTEEAFKFVSEHLQLNPYSEIITNSYLETCFSLGLKDFANSKKVEAEYLLSDEAVKRVNQLYASLLEDYNQKINQWDTLTE</sequence>
<keyword evidence="2" id="KW-1133">Transmembrane helix</keyword>
<feature type="transmembrane region" description="Helical" evidence="2">
    <location>
        <begin position="222"/>
        <end position="240"/>
    </location>
</feature>
<dbReference type="Proteomes" id="UP000576082">
    <property type="component" value="Unassembled WGS sequence"/>
</dbReference>
<feature type="transmembrane region" description="Helical" evidence="2">
    <location>
        <begin position="283"/>
        <end position="304"/>
    </location>
</feature>
<dbReference type="InterPro" id="IPR019734">
    <property type="entry name" value="TPR_rpt"/>
</dbReference>
<evidence type="ECO:0000256" key="2">
    <source>
        <dbReference type="SAM" id="Phobius"/>
    </source>
</evidence>